<organism evidence="3 4">
    <name type="scientific">Maccoyibacter intestinihominis</name>
    <dbReference type="NCBI Taxonomy" id="3133499"/>
    <lineage>
        <taxon>Bacteria</taxon>
        <taxon>Bacillati</taxon>
        <taxon>Bacillota</taxon>
        <taxon>Clostridia</taxon>
        <taxon>Lachnospirales</taxon>
        <taxon>Lachnospiraceae</taxon>
        <taxon>Maccoyibacter</taxon>
    </lineage>
</organism>
<keyword evidence="3" id="KW-0808">Transferase</keyword>
<evidence type="ECO:0000259" key="2">
    <source>
        <dbReference type="Pfam" id="PF16927"/>
    </source>
</evidence>
<dbReference type="Proteomes" id="UP001454489">
    <property type="component" value="Unassembled WGS sequence"/>
</dbReference>
<proteinExistence type="predicted"/>
<feature type="domain" description="Histidine kinase N-terminal 7TM region" evidence="2">
    <location>
        <begin position="8"/>
        <end position="126"/>
    </location>
</feature>
<feature type="transmembrane region" description="Helical" evidence="1">
    <location>
        <begin position="52"/>
        <end position="75"/>
    </location>
</feature>
<evidence type="ECO:0000256" key="1">
    <source>
        <dbReference type="SAM" id="Phobius"/>
    </source>
</evidence>
<feature type="transmembrane region" description="Helical" evidence="1">
    <location>
        <begin position="113"/>
        <end position="129"/>
    </location>
</feature>
<keyword evidence="4" id="KW-1185">Reference proteome</keyword>
<evidence type="ECO:0000313" key="3">
    <source>
        <dbReference type="EMBL" id="MEQ2557901.1"/>
    </source>
</evidence>
<feature type="transmembrane region" description="Helical" evidence="1">
    <location>
        <begin position="15"/>
        <end position="40"/>
    </location>
</feature>
<comment type="caution">
    <text evidence="3">The sequence shown here is derived from an EMBL/GenBank/DDBJ whole genome shotgun (WGS) entry which is preliminary data.</text>
</comment>
<protein>
    <submittedName>
        <fullName evidence="3">Histidine kinase N-terminal 7TM domain-containing protein</fullName>
    </submittedName>
</protein>
<gene>
    <name evidence="3" type="ORF">WMO43_08475</name>
</gene>
<keyword evidence="3" id="KW-0418">Kinase</keyword>
<name>A0ABV1HDW2_9FIRM</name>
<reference evidence="3 4" key="1">
    <citation type="submission" date="2024-03" db="EMBL/GenBank/DDBJ databases">
        <title>Human intestinal bacterial collection.</title>
        <authorList>
            <person name="Pauvert C."/>
            <person name="Hitch T.C.A."/>
            <person name="Clavel T."/>
        </authorList>
    </citation>
    <scope>NUCLEOTIDE SEQUENCE [LARGE SCALE GENOMIC DNA]</scope>
    <source>
        <strain evidence="3 4">CLA-AA-H185</strain>
    </source>
</reference>
<dbReference type="Pfam" id="PF16927">
    <property type="entry name" value="HisKA_7TM"/>
    <property type="match status" value="1"/>
</dbReference>
<keyword evidence="1" id="KW-1133">Transmembrane helix</keyword>
<dbReference type="InterPro" id="IPR031621">
    <property type="entry name" value="HisKA_7TM"/>
</dbReference>
<dbReference type="GO" id="GO:0016301">
    <property type="term" value="F:kinase activity"/>
    <property type="evidence" value="ECO:0007669"/>
    <property type="project" value="UniProtKB-KW"/>
</dbReference>
<dbReference type="RefSeq" id="WP_353530895.1">
    <property type="nucleotide sequence ID" value="NZ_JBBMEX010000007.1"/>
</dbReference>
<feature type="transmembrane region" description="Helical" evidence="1">
    <location>
        <begin position="87"/>
        <end position="107"/>
    </location>
</feature>
<keyword evidence="1" id="KW-0472">Membrane</keyword>
<accession>A0ABV1HDW2</accession>
<evidence type="ECO:0000313" key="4">
    <source>
        <dbReference type="Proteomes" id="UP001454489"/>
    </source>
</evidence>
<keyword evidence="1" id="KW-0812">Transmembrane</keyword>
<dbReference type="EMBL" id="JBBMEX010000007">
    <property type="protein sequence ID" value="MEQ2557901.1"/>
    <property type="molecule type" value="Genomic_DNA"/>
</dbReference>
<sequence>MARIRRTDKRPGRRVYLICQIPIGLAMVLCLTTPWTGWVFQIAADGTYQRGVLFVFVSSLQYLYSLVVCIYAVKYGIRETNKERRTLCWLLGIFLLFPLLAGMVQMMVGNTPILAPAIITPLFIIFVYIQRTQIYNDALTGLNNRKRLFFMLETKIPQADKEHPMILYLLDANRFK</sequence>